<dbReference type="OrthoDB" id="9804543at2"/>
<evidence type="ECO:0000313" key="6">
    <source>
        <dbReference type="Proteomes" id="UP000199149"/>
    </source>
</evidence>
<dbReference type="InterPro" id="IPR009057">
    <property type="entry name" value="Homeodomain-like_sf"/>
</dbReference>
<dbReference type="GO" id="GO:0003700">
    <property type="term" value="F:DNA-binding transcription factor activity"/>
    <property type="evidence" value="ECO:0007669"/>
    <property type="project" value="InterPro"/>
</dbReference>
<accession>A0A1I4Y7T8</accession>
<gene>
    <name evidence="5" type="ORF">SAMN05421738_110139</name>
</gene>
<evidence type="ECO:0000259" key="4">
    <source>
        <dbReference type="PROSITE" id="PS01124"/>
    </source>
</evidence>
<keyword evidence="1" id="KW-0805">Transcription regulation</keyword>
<dbReference type="PANTHER" id="PTHR11019:SF199">
    <property type="entry name" value="HTH-TYPE TRANSCRIPTIONAL REGULATOR NIMR"/>
    <property type="match status" value="1"/>
</dbReference>
<proteinExistence type="predicted"/>
<dbReference type="Pfam" id="PF12833">
    <property type="entry name" value="HTH_18"/>
    <property type="match status" value="1"/>
</dbReference>
<dbReference type="GO" id="GO:0043565">
    <property type="term" value="F:sequence-specific DNA binding"/>
    <property type="evidence" value="ECO:0007669"/>
    <property type="project" value="InterPro"/>
</dbReference>
<dbReference type="InterPro" id="IPR014710">
    <property type="entry name" value="RmlC-like_jellyroll"/>
</dbReference>
<keyword evidence="6" id="KW-1185">Reference proteome</keyword>
<keyword evidence="2" id="KW-0238">DNA-binding</keyword>
<dbReference type="Gene3D" id="2.60.120.10">
    <property type="entry name" value="Jelly Rolls"/>
    <property type="match status" value="1"/>
</dbReference>
<dbReference type="STRING" id="684065.SAMN05421738_110139"/>
<name>A0A1I4Y7T8_9FLAO</name>
<dbReference type="InterPro" id="IPR003313">
    <property type="entry name" value="AraC-bd"/>
</dbReference>
<dbReference type="InterPro" id="IPR018060">
    <property type="entry name" value="HTH_AraC"/>
</dbReference>
<dbReference type="EMBL" id="FOUZ01000010">
    <property type="protein sequence ID" value="SFN33560.1"/>
    <property type="molecule type" value="Genomic_DNA"/>
</dbReference>
<evidence type="ECO:0000256" key="3">
    <source>
        <dbReference type="ARBA" id="ARBA00023163"/>
    </source>
</evidence>
<evidence type="ECO:0000313" key="5">
    <source>
        <dbReference type="EMBL" id="SFN33560.1"/>
    </source>
</evidence>
<dbReference type="SUPFAM" id="SSF51182">
    <property type="entry name" value="RmlC-like cupins"/>
    <property type="match status" value="1"/>
</dbReference>
<dbReference type="Proteomes" id="UP000199149">
    <property type="component" value="Unassembled WGS sequence"/>
</dbReference>
<protein>
    <submittedName>
        <fullName evidence="5">AraC-like ligand binding domain-containing protein</fullName>
    </submittedName>
</protein>
<dbReference type="AlphaFoldDB" id="A0A1I4Y7T8"/>
<sequence>MYNSQEHSILDSIPKKYYVWYEDDWKHEDEFHSHQRAQLAYVAEGYQHLFVDDEVFLLPQNHAVWIPTNKLHKTKTTLESIRLMTIFFELEDDKEDFYNEVRIFSVPTVLKEMLFYASKWSKQEEEKFEEQLFLKAILYEMPSFWTSSMKLGLTVPKDDRLYAVCVFLQENFSSTILFEELAQNYSMSLRTMERLFKKETGLTASKYLQLIRIIRSIEFLGEQKITIAEVAYKVGYKSLQAFSNSFYQLLQVRPNEFVNSIKS</sequence>
<reference evidence="6" key="1">
    <citation type="submission" date="2016-10" db="EMBL/GenBank/DDBJ databases">
        <authorList>
            <person name="Varghese N."/>
            <person name="Submissions S."/>
        </authorList>
    </citation>
    <scope>NUCLEOTIDE SEQUENCE [LARGE SCALE GENOMIC DNA]</scope>
    <source>
        <strain evidence="6">XJ109</strain>
    </source>
</reference>
<evidence type="ECO:0000256" key="2">
    <source>
        <dbReference type="ARBA" id="ARBA00023125"/>
    </source>
</evidence>
<dbReference type="SUPFAM" id="SSF46689">
    <property type="entry name" value="Homeodomain-like"/>
    <property type="match status" value="2"/>
</dbReference>
<dbReference type="InterPro" id="IPR011051">
    <property type="entry name" value="RmlC_Cupin_sf"/>
</dbReference>
<dbReference type="RefSeq" id="WP_092908705.1">
    <property type="nucleotide sequence ID" value="NZ_FOUZ01000010.1"/>
</dbReference>
<dbReference type="PANTHER" id="PTHR11019">
    <property type="entry name" value="HTH-TYPE TRANSCRIPTIONAL REGULATOR NIMR"/>
    <property type="match status" value="1"/>
</dbReference>
<dbReference type="Gene3D" id="1.10.10.60">
    <property type="entry name" value="Homeodomain-like"/>
    <property type="match status" value="1"/>
</dbReference>
<keyword evidence="3" id="KW-0804">Transcription</keyword>
<feature type="domain" description="HTH araC/xylS-type" evidence="4">
    <location>
        <begin position="162"/>
        <end position="260"/>
    </location>
</feature>
<dbReference type="SMART" id="SM00342">
    <property type="entry name" value="HTH_ARAC"/>
    <property type="match status" value="1"/>
</dbReference>
<organism evidence="5 6">
    <name type="scientific">Algoriella xinjiangensis</name>
    <dbReference type="NCBI Taxonomy" id="684065"/>
    <lineage>
        <taxon>Bacteria</taxon>
        <taxon>Pseudomonadati</taxon>
        <taxon>Bacteroidota</taxon>
        <taxon>Flavobacteriia</taxon>
        <taxon>Flavobacteriales</taxon>
        <taxon>Weeksellaceae</taxon>
        <taxon>Algoriella</taxon>
    </lineage>
</organism>
<dbReference type="Pfam" id="PF02311">
    <property type="entry name" value="AraC_binding"/>
    <property type="match status" value="1"/>
</dbReference>
<dbReference type="PROSITE" id="PS01124">
    <property type="entry name" value="HTH_ARAC_FAMILY_2"/>
    <property type="match status" value="1"/>
</dbReference>
<evidence type="ECO:0000256" key="1">
    <source>
        <dbReference type="ARBA" id="ARBA00023015"/>
    </source>
</evidence>